<evidence type="ECO:0000313" key="1">
    <source>
        <dbReference type="EMBL" id="CAL0308226.1"/>
    </source>
</evidence>
<reference evidence="1 2" key="1">
    <citation type="submission" date="2024-03" db="EMBL/GenBank/DDBJ databases">
        <authorList>
            <person name="Martinez-Hernandez J."/>
        </authorList>
    </citation>
    <scope>NUCLEOTIDE SEQUENCE [LARGE SCALE GENOMIC DNA]</scope>
</reference>
<protein>
    <submittedName>
        <fullName evidence="1">Uncharacterized protein</fullName>
    </submittedName>
</protein>
<gene>
    <name evidence="1" type="ORF">LLUT_LOCUS9286</name>
</gene>
<comment type="caution">
    <text evidence="1">The sequence shown here is derived from an EMBL/GenBank/DDBJ whole genome shotgun (WGS) entry which is preliminary data.</text>
</comment>
<dbReference type="Proteomes" id="UP001497480">
    <property type="component" value="Unassembled WGS sequence"/>
</dbReference>
<proteinExistence type="predicted"/>
<dbReference type="AlphaFoldDB" id="A0AAV1WFT2"/>
<dbReference type="EMBL" id="CAXHTB010000006">
    <property type="protein sequence ID" value="CAL0308226.1"/>
    <property type="molecule type" value="Genomic_DNA"/>
</dbReference>
<evidence type="ECO:0000313" key="2">
    <source>
        <dbReference type="Proteomes" id="UP001497480"/>
    </source>
</evidence>
<name>A0AAV1WFT2_LUPLU</name>
<dbReference type="Gene3D" id="3.20.20.70">
    <property type="entry name" value="Aldolase class I"/>
    <property type="match status" value="1"/>
</dbReference>
<accession>A0AAV1WFT2</accession>
<dbReference type="InterPro" id="IPR013785">
    <property type="entry name" value="Aldolase_TIM"/>
</dbReference>
<keyword evidence="2" id="KW-1185">Reference proteome</keyword>
<organism evidence="1 2">
    <name type="scientific">Lupinus luteus</name>
    <name type="common">European yellow lupine</name>
    <dbReference type="NCBI Taxonomy" id="3873"/>
    <lineage>
        <taxon>Eukaryota</taxon>
        <taxon>Viridiplantae</taxon>
        <taxon>Streptophyta</taxon>
        <taxon>Embryophyta</taxon>
        <taxon>Tracheophyta</taxon>
        <taxon>Spermatophyta</taxon>
        <taxon>Magnoliopsida</taxon>
        <taxon>eudicotyledons</taxon>
        <taxon>Gunneridae</taxon>
        <taxon>Pentapetalae</taxon>
        <taxon>rosids</taxon>
        <taxon>fabids</taxon>
        <taxon>Fabales</taxon>
        <taxon>Fabaceae</taxon>
        <taxon>Papilionoideae</taxon>
        <taxon>50 kb inversion clade</taxon>
        <taxon>genistoids sensu lato</taxon>
        <taxon>core genistoids</taxon>
        <taxon>Genisteae</taxon>
        <taxon>Lupinus</taxon>
    </lineage>
</organism>
<sequence length="92" mass="10280">MDHKGKASKNYNLAGACCYVMGDAMQEEHSLLYYRNAYLDVRKFNVNTQVRKAYVDSLITPKNDVVHVMASAKDALKVVVAEMTHLFGPGRA</sequence>